<dbReference type="AlphaFoldDB" id="A0A6C2UCY1"/>
<evidence type="ECO:0000256" key="6">
    <source>
        <dbReference type="ARBA" id="ARBA00023136"/>
    </source>
</evidence>
<dbReference type="GO" id="GO:0005886">
    <property type="term" value="C:plasma membrane"/>
    <property type="evidence" value="ECO:0007669"/>
    <property type="project" value="UniProtKB-SubCell"/>
</dbReference>
<dbReference type="PANTHER" id="PTHR30252">
    <property type="entry name" value="INNER MEMBRANE PEPTIDE TRANSPORTER"/>
    <property type="match status" value="1"/>
</dbReference>
<feature type="transmembrane region" description="Helical" evidence="7">
    <location>
        <begin position="163"/>
        <end position="180"/>
    </location>
</feature>
<dbReference type="EMBL" id="CAAHFG010000004">
    <property type="protein sequence ID" value="VGO17234.1"/>
    <property type="molecule type" value="Genomic_DNA"/>
</dbReference>
<feature type="transmembrane region" description="Helical" evidence="7">
    <location>
        <begin position="131"/>
        <end position="157"/>
    </location>
</feature>
<keyword evidence="6 7" id="KW-0472">Membrane</keyword>
<evidence type="ECO:0000256" key="2">
    <source>
        <dbReference type="ARBA" id="ARBA00007755"/>
    </source>
</evidence>
<feature type="transmembrane region" description="Helical" evidence="7">
    <location>
        <begin position="220"/>
        <end position="241"/>
    </location>
</feature>
<feature type="transmembrane region" description="Helical" evidence="7">
    <location>
        <begin position="287"/>
        <end position="307"/>
    </location>
</feature>
<feature type="transmembrane region" description="Helical" evidence="7">
    <location>
        <begin position="503"/>
        <end position="521"/>
    </location>
</feature>
<dbReference type="RefSeq" id="WP_136082723.1">
    <property type="nucleotide sequence ID" value="NZ_CAAHFG010000004.1"/>
</dbReference>
<dbReference type="InterPro" id="IPR003706">
    <property type="entry name" value="CstA_N"/>
</dbReference>
<evidence type="ECO:0000259" key="8">
    <source>
        <dbReference type="Pfam" id="PF02554"/>
    </source>
</evidence>
<feature type="transmembrane region" description="Helical" evidence="7">
    <location>
        <begin position="448"/>
        <end position="465"/>
    </location>
</feature>
<feature type="transmembrane region" description="Helical" evidence="7">
    <location>
        <begin position="187"/>
        <end position="208"/>
    </location>
</feature>
<keyword evidence="5 7" id="KW-1133">Transmembrane helix</keyword>
<comment type="subcellular location">
    <subcellularLocation>
        <location evidence="1">Cell membrane</location>
        <topology evidence="1">Multi-pass membrane protein</topology>
    </subcellularLocation>
</comment>
<feature type="transmembrane region" description="Helical" evidence="7">
    <location>
        <begin position="248"/>
        <end position="267"/>
    </location>
</feature>
<keyword evidence="10" id="KW-1185">Reference proteome</keyword>
<proteinExistence type="inferred from homology"/>
<accession>A0A6C2UCY1</accession>
<keyword evidence="4 7" id="KW-0812">Transmembrane</keyword>
<feature type="transmembrane region" description="Helical" evidence="7">
    <location>
        <begin position="533"/>
        <end position="559"/>
    </location>
</feature>
<dbReference type="Pfam" id="PF02554">
    <property type="entry name" value="CstA"/>
    <property type="match status" value="1"/>
</dbReference>
<feature type="transmembrane region" description="Helical" evidence="7">
    <location>
        <begin position="402"/>
        <end position="419"/>
    </location>
</feature>
<evidence type="ECO:0000256" key="1">
    <source>
        <dbReference type="ARBA" id="ARBA00004651"/>
    </source>
</evidence>
<sequence length="564" mass="59929">MNSLILAALAAVLYIVAYHTYGRFLARKIFKVDPNAKCPSETHHDGIDFVATDKTVLFGHHFTSIAGTGPIVGPAIAIIWGWAPALVWILVGSILMGAVHDFGSMMISLRHEGRTIGDIAGDIVNPRVKSLFMLIIFFALWLVVAIFGVVIAAVFSIFPESVIPVWLQLPIAIWLGFMVYKKGKSHITFGIIATVLMYATIMLGAYLPVKLPELGFLSDVGIWVILLLIYAYVASTLPVTVLLQPRDYINAFQLCIAMALLLLGIVVTHPPMVAPVANLGAEGAPNLIPILFITVACGAISGFHCLVSSGTSSKQCDLETSAQPIGYGGMLLEGMLAVIVIIACGAGIGLGLEKDGTLYTGVEAFNQQYASWATAKGLGAKIAAFVTGAANMVSGLGLPKEVVLTLMGVFVASFAATTLDTATRLQRYIVSEIANSCNVPALGKKHPATFIAVSTALLLAFSSGGDGKGALALWPLFGAVNQLLGGLALLVITVWLAKKKVPVIFTAIPMVFMIAMTAWAMKINLVDFHANAQWLLFGIGAIISLLQAWMVAEGIIVLVRLKLK</sequence>
<feature type="transmembrane region" description="Helical" evidence="7">
    <location>
        <begin position="471"/>
        <end position="496"/>
    </location>
</feature>
<evidence type="ECO:0000313" key="9">
    <source>
        <dbReference type="EMBL" id="VGO17234.1"/>
    </source>
</evidence>
<feature type="domain" description="CstA N-terminal" evidence="8">
    <location>
        <begin position="2"/>
        <end position="520"/>
    </location>
</feature>
<gene>
    <name evidence="9" type="primary">cstA</name>
    <name evidence="9" type="ORF">PDESU_05830</name>
</gene>
<dbReference type="InterPro" id="IPR051605">
    <property type="entry name" value="CstA"/>
</dbReference>
<feature type="transmembrane region" description="Helical" evidence="7">
    <location>
        <begin position="328"/>
        <end position="352"/>
    </location>
</feature>
<reference evidence="9 10" key="1">
    <citation type="submission" date="2019-04" db="EMBL/GenBank/DDBJ databases">
        <authorList>
            <person name="Van Vliet M D."/>
        </authorList>
    </citation>
    <scope>NUCLEOTIDE SEQUENCE [LARGE SCALE GENOMIC DNA]</scope>
    <source>
        <strain evidence="9 10">F1</strain>
    </source>
</reference>
<evidence type="ECO:0000256" key="5">
    <source>
        <dbReference type="ARBA" id="ARBA00022989"/>
    </source>
</evidence>
<dbReference type="GO" id="GO:0009267">
    <property type="term" value="P:cellular response to starvation"/>
    <property type="evidence" value="ECO:0007669"/>
    <property type="project" value="InterPro"/>
</dbReference>
<evidence type="ECO:0000256" key="7">
    <source>
        <dbReference type="SAM" id="Phobius"/>
    </source>
</evidence>
<feature type="transmembrane region" description="Helical" evidence="7">
    <location>
        <begin position="77"/>
        <end position="99"/>
    </location>
</feature>
<evidence type="ECO:0000256" key="4">
    <source>
        <dbReference type="ARBA" id="ARBA00022692"/>
    </source>
</evidence>
<evidence type="ECO:0000256" key="3">
    <source>
        <dbReference type="ARBA" id="ARBA00022475"/>
    </source>
</evidence>
<organism evidence="9 10">
    <name type="scientific">Pontiella desulfatans</name>
    <dbReference type="NCBI Taxonomy" id="2750659"/>
    <lineage>
        <taxon>Bacteria</taxon>
        <taxon>Pseudomonadati</taxon>
        <taxon>Kiritimatiellota</taxon>
        <taxon>Kiritimatiellia</taxon>
        <taxon>Kiritimatiellales</taxon>
        <taxon>Pontiellaceae</taxon>
        <taxon>Pontiella</taxon>
    </lineage>
</organism>
<evidence type="ECO:0000313" key="10">
    <source>
        <dbReference type="Proteomes" id="UP000366872"/>
    </source>
</evidence>
<dbReference type="Proteomes" id="UP000366872">
    <property type="component" value="Unassembled WGS sequence"/>
</dbReference>
<dbReference type="PANTHER" id="PTHR30252:SF0">
    <property type="entry name" value="PEPTIDE TRANSPORTER CSTA"/>
    <property type="match status" value="1"/>
</dbReference>
<keyword evidence="3" id="KW-1003">Cell membrane</keyword>
<name>A0A6C2UCY1_PONDE</name>
<comment type="similarity">
    <text evidence="2">Belongs to the peptide transporter carbon starvation (CstA) (TC 2.A.114) family.</text>
</comment>
<protein>
    <submittedName>
        <fullName evidence="9">Carbon starvation protein A</fullName>
    </submittedName>
</protein>